<organism evidence="1 2">
    <name type="scientific">Alteraurantiacibacter palmitatis</name>
    <dbReference type="NCBI Taxonomy" id="2054628"/>
    <lineage>
        <taxon>Bacteria</taxon>
        <taxon>Pseudomonadati</taxon>
        <taxon>Pseudomonadota</taxon>
        <taxon>Alphaproteobacteria</taxon>
        <taxon>Sphingomonadales</taxon>
        <taxon>Erythrobacteraceae</taxon>
        <taxon>Alteraurantiacibacter</taxon>
    </lineage>
</organism>
<dbReference type="Pfam" id="PF04820">
    <property type="entry name" value="Trp_halogenase"/>
    <property type="match status" value="1"/>
</dbReference>
<evidence type="ECO:0000313" key="1">
    <source>
        <dbReference type="EMBL" id="MFC3099084.1"/>
    </source>
</evidence>
<dbReference type="InterPro" id="IPR033856">
    <property type="entry name" value="Trp_halogen"/>
</dbReference>
<keyword evidence="2" id="KW-1185">Reference proteome</keyword>
<accession>A0ABV7E8P0</accession>
<gene>
    <name evidence="1" type="ORF">ACFODU_14910</name>
</gene>
<dbReference type="InterPro" id="IPR036188">
    <property type="entry name" value="FAD/NAD-bd_sf"/>
</dbReference>
<dbReference type="PANTHER" id="PTHR43747:SF4">
    <property type="entry name" value="FLAVIN-DEPENDENT TRYPTOPHAN HALOGENASE"/>
    <property type="match status" value="1"/>
</dbReference>
<dbReference type="PANTHER" id="PTHR43747">
    <property type="entry name" value="FAD-BINDING PROTEIN"/>
    <property type="match status" value="1"/>
</dbReference>
<dbReference type="SUPFAM" id="SSF51905">
    <property type="entry name" value="FAD/NAD(P)-binding domain"/>
    <property type="match status" value="1"/>
</dbReference>
<name>A0ABV7E8P0_9SPHN</name>
<reference evidence="2" key="1">
    <citation type="journal article" date="2019" name="Int. J. Syst. Evol. Microbiol.">
        <title>The Global Catalogue of Microorganisms (GCM) 10K type strain sequencing project: providing services to taxonomists for standard genome sequencing and annotation.</title>
        <authorList>
            <consortium name="The Broad Institute Genomics Platform"/>
            <consortium name="The Broad Institute Genome Sequencing Center for Infectious Disease"/>
            <person name="Wu L."/>
            <person name="Ma J."/>
        </authorList>
    </citation>
    <scope>NUCLEOTIDE SEQUENCE [LARGE SCALE GENOMIC DNA]</scope>
    <source>
        <strain evidence="2">KCTC 52607</strain>
    </source>
</reference>
<proteinExistence type="predicted"/>
<dbReference type="Proteomes" id="UP001595456">
    <property type="component" value="Unassembled WGS sequence"/>
</dbReference>
<comment type="caution">
    <text evidence="1">The sequence shown here is derived from an EMBL/GenBank/DDBJ whole genome shotgun (WGS) entry which is preliminary data.</text>
</comment>
<dbReference type="PIRSF" id="PIRSF011396">
    <property type="entry name" value="Trp_halogenase"/>
    <property type="match status" value="1"/>
</dbReference>
<evidence type="ECO:0000313" key="2">
    <source>
        <dbReference type="Proteomes" id="UP001595456"/>
    </source>
</evidence>
<dbReference type="InterPro" id="IPR006905">
    <property type="entry name" value="Flavin_halogenase"/>
</dbReference>
<protein>
    <submittedName>
        <fullName evidence="1">Tryptophan halogenase family protein</fullName>
    </submittedName>
</protein>
<dbReference type="InterPro" id="IPR050816">
    <property type="entry name" value="Flavin-dep_Halogenase_NPB"/>
</dbReference>
<dbReference type="Gene3D" id="3.50.50.60">
    <property type="entry name" value="FAD/NAD(P)-binding domain"/>
    <property type="match status" value="1"/>
</dbReference>
<dbReference type="EMBL" id="JBHRST010000022">
    <property type="protein sequence ID" value="MFC3099084.1"/>
    <property type="molecule type" value="Genomic_DNA"/>
</dbReference>
<sequence>MTQIAPAQHLPQIPAEEAVRRVLVVGGGSSGWMAATMLATFLSKKVRVELVESEAIGIVGVGEATIPPMQQFNRAVQIDERAFMAATQGTFKLGIEFHNWGQVGDRYLHQFGRPARELDAVVPMHHWWLLGRLAAAADGKPYPEFDDMFMARAAARLDRFALAGQRKDLPANRYTHAYHFDAHLYAVHLRKIAESRGAVRTEGRIVDVERAGESGFVSAVVLEDGRRLEADLFIDCTGFASLLLGKALGEPFDDWSRYIPSDRALAVPSARPEGGIRPYTQGIAHPVGWQWRIPLQHRTGNGHVFASAFCSESEAEARLLANLEGEALADPRLIKFTTGRRQRAWVGNVVGLGLSSGFLEPLESTSIHFVQSALERLVELFPTRAMDPALRDAFNRRTAQEWTDVRDFIVAHYHLSARDDSEFWRYVRHMEIPDSLAHTLEVWRARGVLDVSGGHLFQLGSWSSVLIGQRCLPAGVHALADRASPEYAAEQMRRIASECRAAAQSLPAHADFLRDYCTVQMA</sequence>
<dbReference type="RefSeq" id="WP_336924440.1">
    <property type="nucleotide sequence ID" value="NZ_JBANRO010000001.1"/>
</dbReference>